<name>A0A5C8PJZ8_9HYPH</name>
<evidence type="ECO:0000313" key="2">
    <source>
        <dbReference type="EMBL" id="TXL73952.1"/>
    </source>
</evidence>
<gene>
    <name evidence="2" type="ORF">FHP25_18675</name>
</gene>
<dbReference type="Gene3D" id="3.30.1150.10">
    <property type="match status" value="1"/>
</dbReference>
<dbReference type="AlphaFoldDB" id="A0A5C8PJZ8"/>
<evidence type="ECO:0000313" key="3">
    <source>
        <dbReference type="Proteomes" id="UP000321638"/>
    </source>
</evidence>
<accession>A0A5C8PJZ8</accession>
<dbReference type="OrthoDB" id="7161229at2"/>
<dbReference type="SUPFAM" id="SSF74653">
    <property type="entry name" value="TolA/TonB C-terminal domain"/>
    <property type="match status" value="1"/>
</dbReference>
<feature type="chain" id="PRO_5022662455" description="TonB C-terminal domain-containing protein" evidence="1">
    <location>
        <begin position="31"/>
        <end position="257"/>
    </location>
</feature>
<organism evidence="2 3">
    <name type="scientific">Vineibacter terrae</name>
    <dbReference type="NCBI Taxonomy" id="2586908"/>
    <lineage>
        <taxon>Bacteria</taxon>
        <taxon>Pseudomonadati</taxon>
        <taxon>Pseudomonadota</taxon>
        <taxon>Alphaproteobacteria</taxon>
        <taxon>Hyphomicrobiales</taxon>
        <taxon>Vineibacter</taxon>
    </lineage>
</organism>
<sequence>MRARPTTGWPRIVLIASIAVGVCLSNPAAAQQRSATEQQPAAGEQAARSLALRAGYCAAFFEPNGDAAQKLQLSGRVPQSEATRFLLWFYFSASMSIPDAWRQPYALAGRHGGEEARSADLNRIVEVYGFCKPVTPPSATGEPRPMADTAAAAAEPLATGENTQMVRKLKRCWQVRNAGGDPAQMTVLVIVDMTSDGRVDDAKLAGETQAALAQNAPLRAFAAAALRAVLDPRCQPLPSTGEARKPFVLKLDPRELR</sequence>
<dbReference type="EMBL" id="VDUZ01000021">
    <property type="protein sequence ID" value="TXL73952.1"/>
    <property type="molecule type" value="Genomic_DNA"/>
</dbReference>
<evidence type="ECO:0000256" key="1">
    <source>
        <dbReference type="SAM" id="SignalP"/>
    </source>
</evidence>
<evidence type="ECO:0008006" key="4">
    <source>
        <dbReference type="Google" id="ProtNLM"/>
    </source>
</evidence>
<comment type="caution">
    <text evidence="2">The sequence shown here is derived from an EMBL/GenBank/DDBJ whole genome shotgun (WGS) entry which is preliminary data.</text>
</comment>
<feature type="signal peptide" evidence="1">
    <location>
        <begin position="1"/>
        <end position="30"/>
    </location>
</feature>
<keyword evidence="1" id="KW-0732">Signal</keyword>
<reference evidence="2 3" key="1">
    <citation type="submission" date="2019-06" db="EMBL/GenBank/DDBJ databases">
        <title>New taxonomy in bacterial strain CC-CFT640, isolated from vineyard.</title>
        <authorList>
            <person name="Lin S.-Y."/>
            <person name="Tsai C.-F."/>
            <person name="Young C.-C."/>
        </authorList>
    </citation>
    <scope>NUCLEOTIDE SEQUENCE [LARGE SCALE GENOMIC DNA]</scope>
    <source>
        <strain evidence="2 3">CC-CFT640</strain>
    </source>
</reference>
<protein>
    <recommendedName>
        <fullName evidence="4">TonB C-terminal domain-containing protein</fullName>
    </recommendedName>
</protein>
<proteinExistence type="predicted"/>
<dbReference type="Proteomes" id="UP000321638">
    <property type="component" value="Unassembled WGS sequence"/>
</dbReference>
<dbReference type="RefSeq" id="WP_147848477.1">
    <property type="nucleotide sequence ID" value="NZ_VDUZ01000021.1"/>
</dbReference>
<keyword evidence="3" id="KW-1185">Reference proteome</keyword>